<name>A0A9P8ZZM0_9PEZI</name>
<dbReference type="EMBL" id="JAGPXC010000002">
    <property type="protein sequence ID" value="KAH6656328.1"/>
    <property type="molecule type" value="Genomic_DNA"/>
</dbReference>
<feature type="compositionally biased region" description="Low complexity" evidence="1">
    <location>
        <begin position="44"/>
        <end position="58"/>
    </location>
</feature>
<dbReference type="RefSeq" id="XP_045960562.1">
    <property type="nucleotide sequence ID" value="XM_046101758.1"/>
</dbReference>
<feature type="region of interest" description="Disordered" evidence="1">
    <location>
        <begin position="1"/>
        <end position="73"/>
    </location>
</feature>
<feature type="compositionally biased region" description="Basic and acidic residues" evidence="1">
    <location>
        <begin position="1"/>
        <end position="18"/>
    </location>
</feature>
<dbReference type="OrthoDB" id="3431997at2759"/>
<keyword evidence="3" id="KW-1185">Reference proteome</keyword>
<reference evidence="2" key="1">
    <citation type="journal article" date="2021" name="Nat. Commun.">
        <title>Genetic determinants of endophytism in the Arabidopsis root mycobiome.</title>
        <authorList>
            <person name="Mesny F."/>
            <person name="Miyauchi S."/>
            <person name="Thiergart T."/>
            <person name="Pickel B."/>
            <person name="Atanasova L."/>
            <person name="Karlsson M."/>
            <person name="Huettel B."/>
            <person name="Barry K.W."/>
            <person name="Haridas S."/>
            <person name="Chen C."/>
            <person name="Bauer D."/>
            <person name="Andreopoulos W."/>
            <person name="Pangilinan J."/>
            <person name="LaButti K."/>
            <person name="Riley R."/>
            <person name="Lipzen A."/>
            <person name="Clum A."/>
            <person name="Drula E."/>
            <person name="Henrissat B."/>
            <person name="Kohler A."/>
            <person name="Grigoriev I.V."/>
            <person name="Martin F.M."/>
            <person name="Hacquard S."/>
        </authorList>
    </citation>
    <scope>NUCLEOTIDE SEQUENCE</scope>
    <source>
        <strain evidence="2">MPI-SDFR-AT-0073</strain>
    </source>
</reference>
<sequence length="303" mass="32255">MGQPEEAHSSQPQPHDDPPPPYADDGATPPLPPRDTKNNPFYERASPTSPSRPSSSRSKQPLPTPVRPTGRFPNLLGMYYQKAIRTPTFNLGESEDQPLLSVTFHQSATYSGQPYLILHSSADPGSPPLAIAEKAGRLGQRAEITLPGLEGSEGVSTEEMGAHISITSVSYAFTIETGDGQREKFEWRSSKGSEVKSLSSDKHPAGRKLVRISVEAGVGGTRAVRDEGATSDGREIVAAWADNAKWSGNKAGVFQFLGSGATGELGERFSVMALVSAVRIWEMINEKSLQSAATPGLGAGNSV</sequence>
<evidence type="ECO:0000256" key="1">
    <source>
        <dbReference type="SAM" id="MobiDB-lite"/>
    </source>
</evidence>
<organism evidence="2 3">
    <name type="scientific">Truncatella angustata</name>
    <dbReference type="NCBI Taxonomy" id="152316"/>
    <lineage>
        <taxon>Eukaryota</taxon>
        <taxon>Fungi</taxon>
        <taxon>Dikarya</taxon>
        <taxon>Ascomycota</taxon>
        <taxon>Pezizomycotina</taxon>
        <taxon>Sordariomycetes</taxon>
        <taxon>Xylariomycetidae</taxon>
        <taxon>Amphisphaeriales</taxon>
        <taxon>Sporocadaceae</taxon>
        <taxon>Truncatella</taxon>
    </lineage>
</organism>
<comment type="caution">
    <text evidence="2">The sequence shown here is derived from an EMBL/GenBank/DDBJ whole genome shotgun (WGS) entry which is preliminary data.</text>
</comment>
<dbReference type="AlphaFoldDB" id="A0A9P8ZZM0"/>
<evidence type="ECO:0000313" key="3">
    <source>
        <dbReference type="Proteomes" id="UP000758603"/>
    </source>
</evidence>
<accession>A0A9P8ZZM0</accession>
<dbReference type="Proteomes" id="UP000758603">
    <property type="component" value="Unassembled WGS sequence"/>
</dbReference>
<evidence type="ECO:0000313" key="2">
    <source>
        <dbReference type="EMBL" id="KAH6656328.1"/>
    </source>
</evidence>
<gene>
    <name evidence="2" type="ORF">BKA67DRAFT_551627</name>
</gene>
<protein>
    <submittedName>
        <fullName evidence="2">Uncharacterized protein</fullName>
    </submittedName>
</protein>
<dbReference type="GeneID" id="70130650"/>
<proteinExistence type="predicted"/>